<dbReference type="EMBL" id="LAZR01033848">
    <property type="protein sequence ID" value="KKL46943.1"/>
    <property type="molecule type" value="Genomic_DNA"/>
</dbReference>
<reference evidence="1" key="1">
    <citation type="journal article" date="2015" name="Nature">
        <title>Complex archaea that bridge the gap between prokaryotes and eukaryotes.</title>
        <authorList>
            <person name="Spang A."/>
            <person name="Saw J.H."/>
            <person name="Jorgensen S.L."/>
            <person name="Zaremba-Niedzwiedzka K."/>
            <person name="Martijn J."/>
            <person name="Lind A.E."/>
            <person name="van Eijk R."/>
            <person name="Schleper C."/>
            <person name="Guy L."/>
            <person name="Ettema T.J."/>
        </authorList>
    </citation>
    <scope>NUCLEOTIDE SEQUENCE</scope>
</reference>
<comment type="caution">
    <text evidence="1">The sequence shown here is derived from an EMBL/GenBank/DDBJ whole genome shotgun (WGS) entry which is preliminary data.</text>
</comment>
<proteinExistence type="predicted"/>
<dbReference type="AlphaFoldDB" id="A0A0F9CC25"/>
<name>A0A0F9CC25_9ZZZZ</name>
<organism evidence="1">
    <name type="scientific">marine sediment metagenome</name>
    <dbReference type="NCBI Taxonomy" id="412755"/>
    <lineage>
        <taxon>unclassified sequences</taxon>
        <taxon>metagenomes</taxon>
        <taxon>ecological metagenomes</taxon>
    </lineage>
</organism>
<evidence type="ECO:0000313" key="1">
    <source>
        <dbReference type="EMBL" id="KKL46943.1"/>
    </source>
</evidence>
<accession>A0A0F9CC25</accession>
<gene>
    <name evidence="1" type="ORF">LCGC14_2340540</name>
</gene>
<protein>
    <submittedName>
        <fullName evidence="1">Uncharacterized protein</fullName>
    </submittedName>
</protein>
<sequence length="103" mass="11943">MATLLTKSLNRQTLAVTDHVGRPIVVTLEAGDMISFRARGKRYRYSVSLAAVYNLAIISTVNEHHKERVKVWKEKKKLGIRCRKPKPLPYIFSKQYFEALRIK</sequence>